<dbReference type="InterPro" id="IPR022893">
    <property type="entry name" value="Shikimate_DH_fam"/>
</dbReference>
<evidence type="ECO:0000256" key="2">
    <source>
        <dbReference type="ARBA" id="ARBA00012962"/>
    </source>
</evidence>
<dbReference type="CDD" id="cd01065">
    <property type="entry name" value="NAD_bind_Shikimate_DH"/>
    <property type="match status" value="1"/>
</dbReference>
<dbReference type="EC" id="1.1.1.25" evidence="2 7"/>
<dbReference type="Proteomes" id="UP000242636">
    <property type="component" value="Unassembled WGS sequence"/>
</dbReference>
<feature type="binding site" evidence="7">
    <location>
        <begin position="21"/>
        <end position="23"/>
    </location>
    <ligand>
        <name>shikimate</name>
        <dbReference type="ChEBI" id="CHEBI:36208"/>
    </ligand>
</feature>
<comment type="caution">
    <text evidence="7">Lacks conserved residue(s) required for the propagation of feature annotation.</text>
</comment>
<dbReference type="AlphaFoldDB" id="A0A1T1CBU8"/>
<dbReference type="GO" id="GO:0008652">
    <property type="term" value="P:amino acid biosynthetic process"/>
    <property type="evidence" value="ECO:0007669"/>
    <property type="project" value="UniProtKB-KW"/>
</dbReference>
<evidence type="ECO:0000259" key="9">
    <source>
        <dbReference type="Pfam" id="PF18317"/>
    </source>
</evidence>
<dbReference type="GO" id="GO:0050661">
    <property type="term" value="F:NADP binding"/>
    <property type="evidence" value="ECO:0007669"/>
    <property type="project" value="InterPro"/>
</dbReference>
<comment type="similarity">
    <text evidence="7">Belongs to the shikimate dehydrogenase family.</text>
</comment>
<dbReference type="GO" id="GO:0009073">
    <property type="term" value="P:aromatic amino acid family biosynthetic process"/>
    <property type="evidence" value="ECO:0007669"/>
    <property type="project" value="UniProtKB-KW"/>
</dbReference>
<keyword evidence="5 7" id="KW-0560">Oxidoreductase</keyword>
<feature type="binding site" evidence="7">
    <location>
        <position position="93"/>
    </location>
    <ligand>
        <name>shikimate</name>
        <dbReference type="ChEBI" id="CHEBI:36208"/>
    </ligand>
</feature>
<dbReference type="InterPro" id="IPR013708">
    <property type="entry name" value="Shikimate_DH-bd_N"/>
</dbReference>
<keyword evidence="11" id="KW-1185">Reference proteome</keyword>
<keyword evidence="6 7" id="KW-0057">Aromatic amino acid biosynthesis</keyword>
<sequence>MAGIWGSTKLLAVLGDPVSHSLSPVLQNAAIRKLRLDWCYMALPVSATALPVALDGLHALGAVGLNVTIPHKQAVMPLLQEVTPLAQRIGAVNTLLRQPHGWAGDNTDMVGFMAPLQRQGLDLNNTTALVLGGGGSARAVVAGCSALGCGRIVVAGRHPQRLQRFLADAQCLADHPEGVLWSGLDAVLASAELVVNTTPVGMSPTIEACPLHPGQLERLRPHTCVYDIIYTPRPTTLLRQARARGCATIDGLTMLVGQGAAALRLWSGRHDVDEDAMLTAAIAALEASPESRGAPV</sequence>
<dbReference type="HAMAP" id="MF_00222">
    <property type="entry name" value="Shikimate_DH_AroE"/>
    <property type="match status" value="1"/>
</dbReference>
<proteinExistence type="inferred from homology"/>
<dbReference type="GO" id="GO:0019632">
    <property type="term" value="P:shikimate metabolic process"/>
    <property type="evidence" value="ECO:0007669"/>
    <property type="project" value="InterPro"/>
</dbReference>
<dbReference type="GO" id="GO:0004764">
    <property type="term" value="F:shikimate 3-dehydrogenase (NADP+) activity"/>
    <property type="evidence" value="ECO:0007669"/>
    <property type="project" value="UniProtKB-UniRule"/>
</dbReference>
<keyword evidence="4 7" id="KW-0521">NADP</keyword>
<feature type="binding site" evidence="7">
    <location>
        <position position="230"/>
    </location>
    <ligand>
        <name>shikimate</name>
        <dbReference type="ChEBI" id="CHEBI:36208"/>
    </ligand>
</feature>
<dbReference type="SUPFAM" id="SSF51735">
    <property type="entry name" value="NAD(P)-binding Rossmann-fold domains"/>
    <property type="match status" value="1"/>
</dbReference>
<feature type="binding site" evidence="7">
    <location>
        <position position="258"/>
    </location>
    <ligand>
        <name>shikimate</name>
        <dbReference type="ChEBI" id="CHEBI:36208"/>
    </ligand>
</feature>
<dbReference type="GO" id="GO:0009423">
    <property type="term" value="P:chorismate biosynthetic process"/>
    <property type="evidence" value="ECO:0007669"/>
    <property type="project" value="UniProtKB-UniRule"/>
</dbReference>
<protein>
    <recommendedName>
        <fullName evidence="2 7">Shikimate dehydrogenase (NADP(+))</fullName>
        <shortName evidence="7">SDH</shortName>
        <ecNumber evidence="2 7">1.1.1.25</ecNumber>
    </recommendedName>
</protein>
<dbReference type="InterPro" id="IPR036291">
    <property type="entry name" value="NAD(P)-bd_dom_sf"/>
</dbReference>
<feature type="binding site" evidence="7">
    <location>
        <position position="108"/>
    </location>
    <ligand>
        <name>shikimate</name>
        <dbReference type="ChEBI" id="CHEBI:36208"/>
    </ligand>
</feature>
<dbReference type="UniPathway" id="UPA00053">
    <property type="reaction ID" value="UER00087"/>
</dbReference>
<evidence type="ECO:0000256" key="7">
    <source>
        <dbReference type="HAMAP-Rule" id="MF_00222"/>
    </source>
</evidence>
<dbReference type="Pfam" id="PF18317">
    <property type="entry name" value="SDH_C"/>
    <property type="match status" value="1"/>
</dbReference>
<feature type="active site" description="Proton acceptor" evidence="7">
    <location>
        <position position="72"/>
    </location>
</feature>
<dbReference type="Pfam" id="PF08501">
    <property type="entry name" value="Shikimate_dh_N"/>
    <property type="match status" value="1"/>
</dbReference>
<accession>A0A1T1CBU8</accession>
<feature type="binding site" evidence="7">
    <location>
        <begin position="132"/>
        <end position="136"/>
    </location>
    <ligand>
        <name>NADP(+)</name>
        <dbReference type="ChEBI" id="CHEBI:58349"/>
    </ligand>
</feature>
<comment type="caution">
    <text evidence="10">The sequence shown here is derived from an EMBL/GenBank/DDBJ whole genome shotgun (WGS) entry which is preliminary data.</text>
</comment>
<evidence type="ECO:0000313" key="10">
    <source>
        <dbReference type="EMBL" id="OOV26002.1"/>
    </source>
</evidence>
<evidence type="ECO:0000259" key="8">
    <source>
        <dbReference type="Pfam" id="PF08501"/>
    </source>
</evidence>
<comment type="pathway">
    <text evidence="1 7">Metabolic intermediate biosynthesis; chorismate biosynthesis; chorismate from D-erythrose 4-phosphate and phosphoenolpyruvate: step 4/7.</text>
</comment>
<name>A0A1T1CBU8_9SYNE</name>
<organism evidence="10 11">
    <name type="scientific">Candidatus Synechococcus spongiarum LMB bulk15M</name>
    <dbReference type="NCBI Taxonomy" id="1943582"/>
    <lineage>
        <taxon>Bacteria</taxon>
        <taxon>Bacillati</taxon>
        <taxon>Cyanobacteriota</taxon>
        <taxon>Cyanophyceae</taxon>
        <taxon>Synechococcales</taxon>
        <taxon>Synechococcaceae</taxon>
        <taxon>Synechococcus</taxon>
    </lineage>
</organism>
<dbReference type="SUPFAM" id="SSF53223">
    <property type="entry name" value="Aminoacid dehydrogenase-like, N-terminal domain"/>
    <property type="match status" value="1"/>
</dbReference>
<dbReference type="Gene3D" id="3.40.50.10860">
    <property type="entry name" value="Leucine Dehydrogenase, chain A, domain 1"/>
    <property type="match status" value="1"/>
</dbReference>
<dbReference type="InterPro" id="IPR041121">
    <property type="entry name" value="SDH_C"/>
</dbReference>
<evidence type="ECO:0000313" key="11">
    <source>
        <dbReference type="Proteomes" id="UP000242636"/>
    </source>
</evidence>
<evidence type="ECO:0000256" key="5">
    <source>
        <dbReference type="ARBA" id="ARBA00023002"/>
    </source>
</evidence>
<dbReference type="GO" id="GO:0005829">
    <property type="term" value="C:cytosol"/>
    <property type="evidence" value="ECO:0007669"/>
    <property type="project" value="TreeGrafter"/>
</dbReference>
<dbReference type="NCBIfam" id="TIGR00507">
    <property type="entry name" value="aroE"/>
    <property type="match status" value="1"/>
</dbReference>
<dbReference type="NCBIfam" id="NF001314">
    <property type="entry name" value="PRK00258.2-2"/>
    <property type="match status" value="1"/>
</dbReference>
<dbReference type="Gene3D" id="3.40.50.720">
    <property type="entry name" value="NAD(P)-binding Rossmann-like Domain"/>
    <property type="match status" value="1"/>
</dbReference>
<evidence type="ECO:0000256" key="6">
    <source>
        <dbReference type="ARBA" id="ARBA00023141"/>
    </source>
</evidence>
<feature type="binding site" evidence="7">
    <location>
        <position position="68"/>
    </location>
    <ligand>
        <name>shikimate</name>
        <dbReference type="ChEBI" id="CHEBI:36208"/>
    </ligand>
</feature>
<dbReference type="EMBL" id="MWLD01000075">
    <property type="protein sequence ID" value="OOV26002.1"/>
    <property type="molecule type" value="Genomic_DNA"/>
</dbReference>
<dbReference type="PANTHER" id="PTHR21089:SF1">
    <property type="entry name" value="BIFUNCTIONAL 3-DEHYDROQUINATE DEHYDRATASE_SHIKIMATE DEHYDROGENASE, CHLOROPLASTIC"/>
    <property type="match status" value="1"/>
</dbReference>
<dbReference type="InterPro" id="IPR046346">
    <property type="entry name" value="Aminoacid_DH-like_N_sf"/>
</dbReference>
<gene>
    <name evidence="7" type="primary">aroE</name>
    <name evidence="10" type="ORF">BV61_06795</name>
</gene>
<feature type="domain" description="SDH C-terminal" evidence="9">
    <location>
        <begin position="251"/>
        <end position="281"/>
    </location>
</feature>
<evidence type="ECO:0000256" key="4">
    <source>
        <dbReference type="ARBA" id="ARBA00022857"/>
    </source>
</evidence>
<comment type="subunit">
    <text evidence="7">Homodimer.</text>
</comment>
<dbReference type="PANTHER" id="PTHR21089">
    <property type="entry name" value="SHIKIMATE DEHYDROGENASE"/>
    <property type="match status" value="1"/>
</dbReference>
<reference evidence="10 11" key="1">
    <citation type="submission" date="2017-02" db="EMBL/GenBank/DDBJ databases">
        <title>Draft Genome Sequences of 'Candidatus Synechococcus spongiarum', Cyanobacterial Symbionts of the Mediterranean Sponge Aplysina aerophoba from two locations.</title>
        <authorList>
            <person name="Slaby B.M."/>
            <person name="Hentschel U."/>
        </authorList>
    </citation>
    <scope>NUCLEOTIDE SEQUENCE [LARGE SCALE GENOMIC DNA]</scope>
    <source>
        <strain evidence="10">LMB bulk15M</strain>
    </source>
</reference>
<feature type="binding site" evidence="7">
    <location>
        <position position="251"/>
    </location>
    <ligand>
        <name>NADP(+)</name>
        <dbReference type="ChEBI" id="CHEBI:58349"/>
    </ligand>
</feature>
<comment type="function">
    <text evidence="7">Involved in the biosynthesis of the chorismate, which leads to the biosynthesis of aromatic amino acids. Catalyzes the reversible NADPH linked reduction of 3-dehydroshikimate (DHSA) to yield shikimate (SA).</text>
</comment>
<dbReference type="InterPro" id="IPR011342">
    <property type="entry name" value="Shikimate_DH"/>
</dbReference>
<feature type="binding site" evidence="7">
    <location>
        <position position="228"/>
    </location>
    <ligand>
        <name>NADP(+)</name>
        <dbReference type="ChEBI" id="CHEBI:58349"/>
    </ligand>
</feature>
<feature type="domain" description="Shikimate dehydrogenase substrate binding N-terminal" evidence="8">
    <location>
        <begin position="13"/>
        <end position="95"/>
    </location>
</feature>
<comment type="catalytic activity">
    <reaction evidence="7">
        <text>shikimate + NADP(+) = 3-dehydroshikimate + NADPH + H(+)</text>
        <dbReference type="Rhea" id="RHEA:17737"/>
        <dbReference type="ChEBI" id="CHEBI:15378"/>
        <dbReference type="ChEBI" id="CHEBI:16630"/>
        <dbReference type="ChEBI" id="CHEBI:36208"/>
        <dbReference type="ChEBI" id="CHEBI:57783"/>
        <dbReference type="ChEBI" id="CHEBI:58349"/>
        <dbReference type="EC" id="1.1.1.25"/>
    </reaction>
</comment>
<evidence type="ECO:0000256" key="3">
    <source>
        <dbReference type="ARBA" id="ARBA00022605"/>
    </source>
</evidence>
<evidence type="ECO:0000256" key="1">
    <source>
        <dbReference type="ARBA" id="ARBA00004871"/>
    </source>
</evidence>
<keyword evidence="3 7" id="KW-0028">Amino-acid biosynthesis</keyword>